<sequence length="205" mass="23164">MIQKDTEAQFVPLVDATEYRPSSNYVVMHQTVRRHKKKACSGCFCCVMVAILMLCFFLIPRAPEIHYRSSEIAQDSDSGNYQLTQHFAFYNNNFYSMKWSDLELEVYLCQYTSFLTITCDSASVGTAVCNDGAEFTTGPRGEQDLSCDYDLTLTTDQAKEVVEFCSVAPYTVVFQTKGSVDAQLKNGHKFGEQSLDQLAYVYCKP</sequence>
<gene>
    <name evidence="2" type="ORF">TeGR_g12762</name>
</gene>
<evidence type="ECO:0000313" key="2">
    <source>
        <dbReference type="EMBL" id="GMI29655.1"/>
    </source>
</evidence>
<proteinExistence type="predicted"/>
<keyword evidence="1" id="KW-1133">Transmembrane helix</keyword>
<accession>A0ABQ6MNA0</accession>
<keyword evidence="3" id="KW-1185">Reference proteome</keyword>
<feature type="transmembrane region" description="Helical" evidence="1">
    <location>
        <begin position="39"/>
        <end position="59"/>
    </location>
</feature>
<evidence type="ECO:0000256" key="1">
    <source>
        <dbReference type="SAM" id="Phobius"/>
    </source>
</evidence>
<comment type="caution">
    <text evidence="2">The sequence shown here is derived from an EMBL/GenBank/DDBJ whole genome shotgun (WGS) entry which is preliminary data.</text>
</comment>
<keyword evidence="1" id="KW-0812">Transmembrane</keyword>
<evidence type="ECO:0000313" key="3">
    <source>
        <dbReference type="Proteomes" id="UP001165060"/>
    </source>
</evidence>
<keyword evidence="1" id="KW-0472">Membrane</keyword>
<evidence type="ECO:0008006" key="4">
    <source>
        <dbReference type="Google" id="ProtNLM"/>
    </source>
</evidence>
<protein>
    <recommendedName>
        <fullName evidence="4">CUB domain-containing protein</fullName>
    </recommendedName>
</protein>
<dbReference type="Proteomes" id="UP001165060">
    <property type="component" value="Unassembled WGS sequence"/>
</dbReference>
<reference evidence="2 3" key="1">
    <citation type="journal article" date="2023" name="Commun. Biol.">
        <title>Genome analysis of Parmales, the sister group of diatoms, reveals the evolutionary specialization of diatoms from phago-mixotrophs to photoautotrophs.</title>
        <authorList>
            <person name="Ban H."/>
            <person name="Sato S."/>
            <person name="Yoshikawa S."/>
            <person name="Yamada K."/>
            <person name="Nakamura Y."/>
            <person name="Ichinomiya M."/>
            <person name="Sato N."/>
            <person name="Blanc-Mathieu R."/>
            <person name="Endo H."/>
            <person name="Kuwata A."/>
            <person name="Ogata H."/>
        </authorList>
    </citation>
    <scope>NUCLEOTIDE SEQUENCE [LARGE SCALE GENOMIC DNA]</scope>
</reference>
<name>A0ABQ6MNA0_9STRA</name>
<organism evidence="2 3">
    <name type="scientific">Tetraparma gracilis</name>
    <dbReference type="NCBI Taxonomy" id="2962635"/>
    <lineage>
        <taxon>Eukaryota</taxon>
        <taxon>Sar</taxon>
        <taxon>Stramenopiles</taxon>
        <taxon>Ochrophyta</taxon>
        <taxon>Bolidophyceae</taxon>
        <taxon>Parmales</taxon>
        <taxon>Triparmaceae</taxon>
        <taxon>Tetraparma</taxon>
    </lineage>
</organism>
<dbReference type="EMBL" id="BRYB01000413">
    <property type="protein sequence ID" value="GMI29655.1"/>
    <property type="molecule type" value="Genomic_DNA"/>
</dbReference>